<evidence type="ECO:0000313" key="2">
    <source>
        <dbReference type="EMBL" id="GFY52415.1"/>
    </source>
</evidence>
<reference evidence="2" key="1">
    <citation type="submission" date="2020-08" db="EMBL/GenBank/DDBJ databases">
        <title>Multicomponent nature underlies the extraordinary mechanical properties of spider dragline silk.</title>
        <authorList>
            <person name="Kono N."/>
            <person name="Nakamura H."/>
            <person name="Mori M."/>
            <person name="Yoshida Y."/>
            <person name="Ohtoshi R."/>
            <person name="Malay A.D."/>
            <person name="Moran D.A.P."/>
            <person name="Tomita M."/>
            <person name="Numata K."/>
            <person name="Arakawa K."/>
        </authorList>
    </citation>
    <scope>NUCLEOTIDE SEQUENCE</scope>
</reference>
<evidence type="ECO:0000313" key="3">
    <source>
        <dbReference type="Proteomes" id="UP000886998"/>
    </source>
</evidence>
<keyword evidence="3" id="KW-1185">Reference proteome</keyword>
<evidence type="ECO:0000256" key="1">
    <source>
        <dbReference type="SAM" id="MobiDB-lite"/>
    </source>
</evidence>
<dbReference type="AlphaFoldDB" id="A0A8X6XF13"/>
<protein>
    <submittedName>
        <fullName evidence="2">Uncharacterized protein</fullName>
    </submittedName>
</protein>
<dbReference type="EMBL" id="BMAV01008686">
    <property type="protein sequence ID" value="GFY52415.1"/>
    <property type="molecule type" value="Genomic_DNA"/>
</dbReference>
<proteinExistence type="predicted"/>
<name>A0A8X6XF13_9ARAC</name>
<comment type="caution">
    <text evidence="2">The sequence shown here is derived from an EMBL/GenBank/DDBJ whole genome shotgun (WGS) entry which is preliminary data.</text>
</comment>
<feature type="region of interest" description="Disordered" evidence="1">
    <location>
        <begin position="70"/>
        <end position="100"/>
    </location>
</feature>
<gene>
    <name evidence="2" type="ORF">TNIN_435061</name>
</gene>
<dbReference type="Proteomes" id="UP000886998">
    <property type="component" value="Unassembled WGS sequence"/>
</dbReference>
<organism evidence="2 3">
    <name type="scientific">Trichonephila inaurata madagascariensis</name>
    <dbReference type="NCBI Taxonomy" id="2747483"/>
    <lineage>
        <taxon>Eukaryota</taxon>
        <taxon>Metazoa</taxon>
        <taxon>Ecdysozoa</taxon>
        <taxon>Arthropoda</taxon>
        <taxon>Chelicerata</taxon>
        <taxon>Arachnida</taxon>
        <taxon>Araneae</taxon>
        <taxon>Araneomorphae</taxon>
        <taxon>Entelegynae</taxon>
        <taxon>Araneoidea</taxon>
        <taxon>Nephilidae</taxon>
        <taxon>Trichonephila</taxon>
        <taxon>Trichonephila inaurata</taxon>
    </lineage>
</organism>
<accession>A0A8X6XF13</accession>
<sequence length="100" mass="11420">MHNFPLFGFQPSGVEIIFSFICSYAPESTIMILSKRIHSTGMIPKYAPDTRPLLSVPTILFLSSENDRKRKALSNPFPPLQLPSPLHRSERRKPQNYPSH</sequence>